<evidence type="ECO:0000313" key="3">
    <source>
        <dbReference type="EMBL" id="QCR04684.1"/>
    </source>
</evidence>
<evidence type="ECO:0000259" key="1">
    <source>
        <dbReference type="Pfam" id="PF05048"/>
    </source>
</evidence>
<dbReference type="EMBL" id="QDKK01000011">
    <property type="protein sequence ID" value="PWC24650.1"/>
    <property type="molecule type" value="Genomic_DNA"/>
</dbReference>
<dbReference type="Gene3D" id="2.160.20.10">
    <property type="entry name" value="Single-stranded right-handed beta-helix, Pectin lyase-like"/>
    <property type="match status" value="1"/>
</dbReference>
<dbReference type="Proteomes" id="UP000295985">
    <property type="component" value="Unassembled WGS sequence"/>
</dbReference>
<dbReference type="Pfam" id="PF05048">
    <property type="entry name" value="NosD"/>
    <property type="match status" value="1"/>
</dbReference>
<evidence type="ECO:0000313" key="2">
    <source>
        <dbReference type="EMBL" id="PWC24650.1"/>
    </source>
</evidence>
<dbReference type="InterPro" id="IPR012334">
    <property type="entry name" value="Pectin_lyas_fold"/>
</dbReference>
<dbReference type="Proteomes" id="UP000303847">
    <property type="component" value="Chromosome"/>
</dbReference>
<feature type="domain" description="Periplasmic copper-binding protein NosD beta helix" evidence="1">
    <location>
        <begin position="381"/>
        <end position="529"/>
    </location>
</feature>
<organism evidence="2 4">
    <name type="scientific">Brenneria nigrifluens DSM 30175 = ATCC 13028</name>
    <dbReference type="NCBI Taxonomy" id="1121120"/>
    <lineage>
        <taxon>Bacteria</taxon>
        <taxon>Pseudomonadati</taxon>
        <taxon>Pseudomonadota</taxon>
        <taxon>Gammaproteobacteria</taxon>
        <taxon>Enterobacterales</taxon>
        <taxon>Pectobacteriaceae</taxon>
        <taxon>Brenneria</taxon>
    </lineage>
</organism>
<gene>
    <name evidence="2" type="ORF">DDT54_08155</name>
    <name evidence="3" type="ORF">EH206_11170</name>
</gene>
<dbReference type="InterPro" id="IPR006626">
    <property type="entry name" value="PbH1"/>
</dbReference>
<proteinExistence type="predicted"/>
<dbReference type="OrthoDB" id="6683604at2"/>
<reference evidence="2 4" key="1">
    <citation type="submission" date="2018-04" db="EMBL/GenBank/DDBJ databases">
        <title>Brenneria corticis sp.nov.</title>
        <authorList>
            <person name="Li Y."/>
        </authorList>
    </citation>
    <scope>NUCLEOTIDE SEQUENCE [LARGE SCALE GENOMIC DNA]</scope>
    <source>
        <strain evidence="2 4">LMG 2694</strain>
    </source>
</reference>
<dbReference type="SMART" id="SM00710">
    <property type="entry name" value="PbH1"/>
    <property type="match status" value="7"/>
</dbReference>
<evidence type="ECO:0000313" key="5">
    <source>
        <dbReference type="Proteomes" id="UP000303847"/>
    </source>
</evidence>
<dbReference type="InterPro" id="IPR007742">
    <property type="entry name" value="NosD_dom"/>
</dbReference>
<reference evidence="3 5" key="2">
    <citation type="submission" date="2018-11" db="EMBL/GenBank/DDBJ databases">
        <title>Genome sequences of Brenneria nigrifluens and Brenneria rubrifaciens.</title>
        <authorList>
            <person name="Poret-Peterson A.T."/>
            <person name="McClean A.E."/>
            <person name="Kluepfel D.A."/>
        </authorList>
    </citation>
    <scope>NUCLEOTIDE SEQUENCE [LARGE SCALE GENOMIC DNA]</scope>
    <source>
        <strain evidence="3 5">ATCC 13028</strain>
    </source>
</reference>
<dbReference type="InterPro" id="IPR011050">
    <property type="entry name" value="Pectin_lyase_fold/virulence"/>
</dbReference>
<evidence type="ECO:0000313" key="4">
    <source>
        <dbReference type="Proteomes" id="UP000295985"/>
    </source>
</evidence>
<dbReference type="AlphaFoldDB" id="A0A2U1USK8"/>
<accession>A0A2U1USK8</accession>
<name>A0A2U1USK8_9GAMM</name>
<protein>
    <submittedName>
        <fullName evidence="2">Right-handed parallel beta-helix repeat-containing protein</fullName>
    </submittedName>
</protein>
<dbReference type="SUPFAM" id="SSF51126">
    <property type="entry name" value="Pectin lyase-like"/>
    <property type="match status" value="1"/>
</dbReference>
<dbReference type="RefSeq" id="WP_009112867.1">
    <property type="nucleotide sequence ID" value="NZ_CP034036.1"/>
</dbReference>
<keyword evidence="5" id="KW-1185">Reference proteome</keyword>
<dbReference type="EMBL" id="CP034036">
    <property type="protein sequence ID" value="QCR04684.1"/>
    <property type="molecule type" value="Genomic_DNA"/>
</dbReference>
<dbReference type="CDD" id="cd19958">
    <property type="entry name" value="pyocin_knob"/>
    <property type="match status" value="1"/>
</dbReference>
<sequence>MKQLMPPIDTSSDNTFHDGNPLTGELGTIVSALFMNNVQGVIRNLQSELINVMKEAGVDVDDSNESQVLSALQKLFLTQSLKSLATEDLNTITTPGRKFQSAIGNAMEERNYPVEATGMLDIIKTSETGIRQAYYPSNSSSVYHRFCDDISSVQPVFSKWEDAINKLSASSGAFSVGFLRESVYSGSVGEYLHKAVLYLTPEMFGALGDGISDDRKAIQDAIDKANEIFLTSGKMVDLYIAGFHLVKLNPNSLGIGGEVAAGRGVLCIKPGVRICGFGTIKLDPSFSGGSSGAIITNWAGPVDNCTIQDITLDGSYGESSGSGITAINIVDSENVTISGARIINSTSGGVYLRKSSGSSGDYGCKNSKIIGCNLNKLAYIGIQCEKPNGVIISQNTINESTDNSIDIEGNNSSSTTVGFSERIIISNNSLSSLGHGIFLESCGNAIISGNSMKSKGDGIISNRINSSSAFNQITNNTISAYSGDDASSAIRFINSVGGTAVFGNFIKNKHSAFKFESGIDGLDIGVNYLTGISTFIFNVAKYASSLVRSRLGAQFVYGNQAEGKPYTTSPRNSPGNYPARMSYRVSYSQPHFSEIAGNGEDNMVYKTGVLQLNSTWSGYAVYTSGNTVLNGSLGSAGEFLAINGKYYKISSVTASETTVTKWDGTGYTPGDFTSDFDLAYAYSTHRAEWGNL</sequence>